<dbReference type="Pfam" id="PF03108">
    <property type="entry name" value="DBD_Tnp_Mut"/>
    <property type="match status" value="1"/>
</dbReference>
<evidence type="ECO:0000313" key="3">
    <source>
        <dbReference type="EMBL" id="MED6154755.1"/>
    </source>
</evidence>
<feature type="region of interest" description="Disordered" evidence="1">
    <location>
        <begin position="1"/>
        <end position="22"/>
    </location>
</feature>
<dbReference type="Proteomes" id="UP001341840">
    <property type="component" value="Unassembled WGS sequence"/>
</dbReference>
<evidence type="ECO:0000313" key="4">
    <source>
        <dbReference type="Proteomes" id="UP001341840"/>
    </source>
</evidence>
<feature type="non-terminal residue" evidence="3">
    <location>
        <position position="84"/>
    </location>
</feature>
<sequence>MNEQVSHRQRAPDDDPTSEFEVGQEFQNKEAVLMAVKTYSINRAVDYKILESDQLKYAARCVQQDQGCGWMIRVSYWRKKEIWE</sequence>
<feature type="domain" description="Transposase MuDR plant" evidence="2">
    <location>
        <begin position="20"/>
        <end position="80"/>
    </location>
</feature>
<reference evidence="3 4" key="1">
    <citation type="journal article" date="2023" name="Plants (Basel)">
        <title>Bridging the Gap: Combining Genomics and Transcriptomics Approaches to Understand Stylosanthes scabra, an Orphan Legume from the Brazilian Caatinga.</title>
        <authorList>
            <person name="Ferreira-Neto J.R.C."/>
            <person name="da Silva M.D."/>
            <person name="Binneck E."/>
            <person name="de Melo N.F."/>
            <person name="da Silva R.H."/>
            <person name="de Melo A.L.T.M."/>
            <person name="Pandolfi V."/>
            <person name="Bustamante F.O."/>
            <person name="Brasileiro-Vidal A.C."/>
            <person name="Benko-Iseppon A.M."/>
        </authorList>
    </citation>
    <scope>NUCLEOTIDE SEQUENCE [LARGE SCALE GENOMIC DNA]</scope>
    <source>
        <tissue evidence="3">Leaves</tissue>
    </source>
</reference>
<evidence type="ECO:0000256" key="1">
    <source>
        <dbReference type="SAM" id="MobiDB-lite"/>
    </source>
</evidence>
<dbReference type="InterPro" id="IPR004332">
    <property type="entry name" value="Transposase_MuDR"/>
</dbReference>
<name>A0ABU6U0U6_9FABA</name>
<proteinExistence type="predicted"/>
<protein>
    <recommendedName>
        <fullName evidence="2">Transposase MuDR plant domain-containing protein</fullName>
    </recommendedName>
</protein>
<organism evidence="3 4">
    <name type="scientific">Stylosanthes scabra</name>
    <dbReference type="NCBI Taxonomy" id="79078"/>
    <lineage>
        <taxon>Eukaryota</taxon>
        <taxon>Viridiplantae</taxon>
        <taxon>Streptophyta</taxon>
        <taxon>Embryophyta</taxon>
        <taxon>Tracheophyta</taxon>
        <taxon>Spermatophyta</taxon>
        <taxon>Magnoliopsida</taxon>
        <taxon>eudicotyledons</taxon>
        <taxon>Gunneridae</taxon>
        <taxon>Pentapetalae</taxon>
        <taxon>rosids</taxon>
        <taxon>fabids</taxon>
        <taxon>Fabales</taxon>
        <taxon>Fabaceae</taxon>
        <taxon>Papilionoideae</taxon>
        <taxon>50 kb inversion clade</taxon>
        <taxon>dalbergioids sensu lato</taxon>
        <taxon>Dalbergieae</taxon>
        <taxon>Pterocarpus clade</taxon>
        <taxon>Stylosanthes</taxon>
    </lineage>
</organism>
<dbReference type="EMBL" id="JASCZI010104264">
    <property type="protein sequence ID" value="MED6154755.1"/>
    <property type="molecule type" value="Genomic_DNA"/>
</dbReference>
<accession>A0ABU6U0U6</accession>
<gene>
    <name evidence="3" type="ORF">PIB30_115773</name>
</gene>
<comment type="caution">
    <text evidence="3">The sequence shown here is derived from an EMBL/GenBank/DDBJ whole genome shotgun (WGS) entry which is preliminary data.</text>
</comment>
<evidence type="ECO:0000259" key="2">
    <source>
        <dbReference type="Pfam" id="PF03108"/>
    </source>
</evidence>
<keyword evidence="4" id="KW-1185">Reference proteome</keyword>